<sequence>MPLIYCYNKGCGKMFDPDKNEDESCRHHPGPVYFHDAYKIWKCCDKKFTDFGAFLEYPGCKRSAHNSEKSDDIQKLPAQTEIRPEKEDEVIVWKGLNQPAERHVEPAELVELTVEITSGAAAAVEKARASSNGQENSGIVIGAACKQNSCKEVYNGPESNLTECMYHPGKAIFHEGMKYWSCCNRKTSNFSAFLEQPGCTKGTHEWSHNQQVDKIRQDWFSGAGYIHVNVYCKGAVGEECTFESDGLLLRTVVVHGFGNKVTKKDYELFGRIVPGESKVIVGERKIEIVLKQADNTGWPRLEYEVAESAS</sequence>
<reference evidence="2" key="1">
    <citation type="submission" date="2022-11" db="UniProtKB">
        <authorList>
            <consortium name="WormBaseParasite"/>
        </authorList>
    </citation>
    <scope>IDENTIFICATION</scope>
</reference>
<organism evidence="1 2">
    <name type="scientific">Panagrolaimus sp. JU765</name>
    <dbReference type="NCBI Taxonomy" id="591449"/>
    <lineage>
        <taxon>Eukaryota</taxon>
        <taxon>Metazoa</taxon>
        <taxon>Ecdysozoa</taxon>
        <taxon>Nematoda</taxon>
        <taxon>Chromadorea</taxon>
        <taxon>Rhabditida</taxon>
        <taxon>Tylenchina</taxon>
        <taxon>Panagrolaimomorpha</taxon>
        <taxon>Panagrolaimoidea</taxon>
        <taxon>Panagrolaimidae</taxon>
        <taxon>Panagrolaimus</taxon>
    </lineage>
</organism>
<name>A0AC34QMG8_9BILA</name>
<protein>
    <submittedName>
        <fullName evidence="2">Cysteine and histidine-rich domain-containing protein</fullName>
    </submittedName>
</protein>
<proteinExistence type="predicted"/>
<dbReference type="WBParaSite" id="JU765_v2.g17632.t1">
    <property type="protein sequence ID" value="JU765_v2.g17632.t1"/>
    <property type="gene ID" value="JU765_v2.g17632"/>
</dbReference>
<dbReference type="Proteomes" id="UP000887576">
    <property type="component" value="Unplaced"/>
</dbReference>
<accession>A0AC34QMG8</accession>
<evidence type="ECO:0000313" key="2">
    <source>
        <dbReference type="WBParaSite" id="JU765_v2.g17632.t1"/>
    </source>
</evidence>
<evidence type="ECO:0000313" key="1">
    <source>
        <dbReference type="Proteomes" id="UP000887576"/>
    </source>
</evidence>